<dbReference type="CDD" id="cd06563">
    <property type="entry name" value="GH20_chitobiase-like"/>
    <property type="match status" value="1"/>
</dbReference>
<dbReference type="GO" id="GO:0016020">
    <property type="term" value="C:membrane"/>
    <property type="evidence" value="ECO:0007669"/>
    <property type="project" value="TreeGrafter"/>
</dbReference>
<dbReference type="RefSeq" id="WP_072989523.1">
    <property type="nucleotide sequence ID" value="NZ_FQYU01000001.1"/>
</dbReference>
<dbReference type="GO" id="GO:0005975">
    <property type="term" value="P:carbohydrate metabolic process"/>
    <property type="evidence" value="ECO:0007669"/>
    <property type="project" value="InterPro"/>
</dbReference>
<dbReference type="InterPro" id="IPR015883">
    <property type="entry name" value="Glyco_hydro_20_cat"/>
</dbReference>
<dbReference type="STRING" id="192903.SAMN04488513_1011044"/>
<dbReference type="InterPro" id="IPR025705">
    <property type="entry name" value="Beta_hexosaminidase_sua/sub"/>
</dbReference>
<feature type="active site" description="Proton donor" evidence="6">
    <location>
        <position position="338"/>
    </location>
</feature>
<dbReference type="Gene3D" id="3.20.20.80">
    <property type="entry name" value="Glycosidases"/>
    <property type="match status" value="1"/>
</dbReference>
<evidence type="ECO:0000256" key="2">
    <source>
        <dbReference type="ARBA" id="ARBA00006285"/>
    </source>
</evidence>
<sequence>MFRYLSCILFFLLLVGPNTQVRAQKYHFVPQPESVSFSEGHFVLDKNTKVVVPKKLQGMLIPYLAEKFKSDLDLDLTFSYRRPDSQEKYIEFKLDKRASVKEEGYHLVVEPGGISISAKDYGGLFNGFQTLRQTFPLEKTGTVQISAMVVKDNPRFGWRGIMLDVSRHFQPKEFVMKQIDVLSSYKVNKFHWHLTDDQGWRIEIKKYPNLTKKGAWRADRTGVAWWQREQATAEEPKTVGGFYTQEDIKQVVAYAQVRNVEVIPEIDVPGHSKALVASYPHLFCYDEPEAHFEVATGGKAPDNAVCAGKESTYSFLGDVIEEIAALFPSKYIHIGGDECNKTNWKKCPYCQKAKADNGLENEEELQSYFIQKVHKLVKAQNKTMIGWDEILSGNGAPGATIMAWRRGKYTPQITAPQNGYPTIMTSYKYMYISQVQGPSISEPEGPKVVLPLSKVYGHDPVPQELTEEEKKLVLGNQASLWGEFTPTPEHCEYMLYPRALASAEVSWSLPENKDWIRFQRALEDYHFPLLERKKVNASKSLFSVYPSYAIDELHGQAIVYLQAEAQGYDIYYTLNGEDPSTESIKYVKEFKTAPKTLLKAGLFNKEGKLLGKIVELRLK</sequence>
<dbReference type="InterPro" id="IPR015882">
    <property type="entry name" value="HEX_bac_N"/>
</dbReference>
<dbReference type="SUPFAM" id="SSF55545">
    <property type="entry name" value="beta-N-acetylhexosaminidase-like domain"/>
    <property type="match status" value="1"/>
</dbReference>
<keyword evidence="4" id="KW-0378">Hydrolase</keyword>
<keyword evidence="7" id="KW-0732">Signal</keyword>
<name>A0A1M6DBC1_9FLAO</name>
<dbReference type="OrthoDB" id="9763537at2"/>
<gene>
    <name evidence="11" type="ORF">SAMN04488513_1011044</name>
</gene>
<proteinExistence type="inferred from homology"/>
<dbReference type="PANTHER" id="PTHR22600">
    <property type="entry name" value="BETA-HEXOSAMINIDASE"/>
    <property type="match status" value="1"/>
</dbReference>
<evidence type="ECO:0000256" key="3">
    <source>
        <dbReference type="ARBA" id="ARBA00012663"/>
    </source>
</evidence>
<protein>
    <recommendedName>
        <fullName evidence="3">beta-N-acetylhexosaminidase</fullName>
        <ecNumber evidence="3">3.2.1.52</ecNumber>
    </recommendedName>
</protein>
<dbReference type="InterPro" id="IPR059177">
    <property type="entry name" value="GH29D-like_dom"/>
</dbReference>
<dbReference type="GO" id="GO:0004563">
    <property type="term" value="F:beta-N-acetylhexosaminidase activity"/>
    <property type="evidence" value="ECO:0007669"/>
    <property type="project" value="UniProtKB-EC"/>
</dbReference>
<dbReference type="Pfam" id="PF00728">
    <property type="entry name" value="Glyco_hydro_20"/>
    <property type="match status" value="1"/>
</dbReference>
<evidence type="ECO:0000256" key="7">
    <source>
        <dbReference type="SAM" id="SignalP"/>
    </source>
</evidence>
<feature type="domain" description="Glycoside hydrolase family 20 catalytic" evidence="8">
    <location>
        <begin position="156"/>
        <end position="508"/>
    </location>
</feature>
<comment type="similarity">
    <text evidence="2">Belongs to the glycosyl hydrolase 20 family.</text>
</comment>
<accession>A0A1M6DBC1</accession>
<keyword evidence="5" id="KW-0326">Glycosidase</keyword>
<dbReference type="Gene3D" id="3.30.379.10">
    <property type="entry name" value="Chitobiase/beta-hexosaminidase domain 2-like"/>
    <property type="match status" value="1"/>
</dbReference>
<dbReference type="GO" id="GO:0030203">
    <property type="term" value="P:glycosaminoglycan metabolic process"/>
    <property type="evidence" value="ECO:0007669"/>
    <property type="project" value="TreeGrafter"/>
</dbReference>
<evidence type="ECO:0000256" key="1">
    <source>
        <dbReference type="ARBA" id="ARBA00001231"/>
    </source>
</evidence>
<organism evidence="11 12">
    <name type="scientific">Pseudozobellia thermophila</name>
    <dbReference type="NCBI Taxonomy" id="192903"/>
    <lineage>
        <taxon>Bacteria</taxon>
        <taxon>Pseudomonadati</taxon>
        <taxon>Bacteroidota</taxon>
        <taxon>Flavobacteriia</taxon>
        <taxon>Flavobacteriales</taxon>
        <taxon>Flavobacteriaceae</taxon>
        <taxon>Pseudozobellia</taxon>
    </lineage>
</organism>
<comment type="catalytic activity">
    <reaction evidence="1">
        <text>Hydrolysis of terminal non-reducing N-acetyl-D-hexosamine residues in N-acetyl-beta-D-hexosaminides.</text>
        <dbReference type="EC" id="3.2.1.52"/>
    </reaction>
</comment>
<dbReference type="Proteomes" id="UP000184543">
    <property type="component" value="Unassembled WGS sequence"/>
</dbReference>
<evidence type="ECO:0000256" key="4">
    <source>
        <dbReference type="ARBA" id="ARBA00022801"/>
    </source>
</evidence>
<evidence type="ECO:0000313" key="12">
    <source>
        <dbReference type="Proteomes" id="UP000184543"/>
    </source>
</evidence>
<evidence type="ECO:0000313" key="11">
    <source>
        <dbReference type="EMBL" id="SHI70523.1"/>
    </source>
</evidence>
<feature type="chain" id="PRO_5012432181" description="beta-N-acetylhexosaminidase" evidence="7">
    <location>
        <begin position="24"/>
        <end position="619"/>
    </location>
</feature>
<dbReference type="Pfam" id="PF13290">
    <property type="entry name" value="CHB_HEX_C_1"/>
    <property type="match status" value="1"/>
</dbReference>
<feature type="domain" description="GH29D-like beta-sandwich" evidence="10">
    <location>
        <begin position="556"/>
        <end position="607"/>
    </location>
</feature>
<feature type="domain" description="Beta-hexosaminidase bacterial type N-terminal" evidence="9">
    <location>
        <begin position="28"/>
        <end position="152"/>
    </location>
</feature>
<evidence type="ECO:0000256" key="6">
    <source>
        <dbReference type="PIRSR" id="PIRSR625705-1"/>
    </source>
</evidence>
<evidence type="ECO:0000256" key="5">
    <source>
        <dbReference type="ARBA" id="ARBA00023295"/>
    </source>
</evidence>
<dbReference type="EC" id="3.2.1.52" evidence="3"/>
<evidence type="ECO:0000259" key="10">
    <source>
        <dbReference type="Pfam" id="PF13290"/>
    </source>
</evidence>
<evidence type="ECO:0000259" key="8">
    <source>
        <dbReference type="Pfam" id="PF00728"/>
    </source>
</evidence>
<dbReference type="InterPro" id="IPR029018">
    <property type="entry name" value="Hex-like_dom2"/>
</dbReference>
<dbReference type="InterPro" id="IPR017853">
    <property type="entry name" value="GH"/>
</dbReference>
<keyword evidence="12" id="KW-1185">Reference proteome</keyword>
<evidence type="ECO:0000259" key="9">
    <source>
        <dbReference type="Pfam" id="PF02838"/>
    </source>
</evidence>
<dbReference type="PANTHER" id="PTHR22600:SF57">
    <property type="entry name" value="BETA-N-ACETYLHEXOSAMINIDASE"/>
    <property type="match status" value="1"/>
</dbReference>
<dbReference type="Pfam" id="PF02838">
    <property type="entry name" value="Glyco_hydro_20b"/>
    <property type="match status" value="1"/>
</dbReference>
<dbReference type="PRINTS" id="PR00738">
    <property type="entry name" value="GLHYDRLASE20"/>
</dbReference>
<reference evidence="12" key="1">
    <citation type="submission" date="2016-11" db="EMBL/GenBank/DDBJ databases">
        <authorList>
            <person name="Varghese N."/>
            <person name="Submissions S."/>
        </authorList>
    </citation>
    <scope>NUCLEOTIDE SEQUENCE [LARGE SCALE GENOMIC DNA]</scope>
    <source>
        <strain evidence="12">DSM 19858</strain>
    </source>
</reference>
<dbReference type="SUPFAM" id="SSF51445">
    <property type="entry name" value="(Trans)glycosidases"/>
    <property type="match status" value="1"/>
</dbReference>
<dbReference type="AlphaFoldDB" id="A0A1M6DBC1"/>
<dbReference type="EMBL" id="FQYU01000001">
    <property type="protein sequence ID" value="SHI70523.1"/>
    <property type="molecule type" value="Genomic_DNA"/>
</dbReference>
<feature type="signal peptide" evidence="7">
    <location>
        <begin position="1"/>
        <end position="23"/>
    </location>
</feature>